<accession>A0ABP0NC82</accession>
<sequence length="1742" mass="195733">MRLQRMRRLLTLLAKLKQQLQNFKSAAGDDMRDDHKRLHRTGRSGVSPRKGRSPRKGQSPHHNRSSRKGRSPCKRRTLKHGSEHRSHRSEESPSEDRSRSRKRTSPSRRRSGKHDEGSESSESDKSDGLFRGRFAVRKREKEKAQTTSSSLFGSTLSSGEDRFHVFKEEIERFMASKADQHLFKKIVAAEGFEDAEQLLTGMAEGWELDETTVGAEGKELLGCMTWVGRRSAKKMCERIAGNMEEYGKKLGLEGFEEDTEVVAPNKKGKPKATHKQRESSERPEPVPRECQSPTEELPGLPEAEWTEELEHLLLDFPLIQEEDVNMEKRLQCLALFRKAVSRRWSELLAVKSGLGESEYHKLVDDAVEHLNGLKVIHGKDMVFAPVPACFAAKSEQVDQDVADKKGTKRLSSSARSTTSCSTSNEKYEFYYLCQEGTVWTVIQVENGAEGYQSYLSTAEWYNLRTPFSQWYTKNWTAVAQEIGEEWGISSRHVLRKQSYKGSVSSGCATLPLDATTCMGLLQVLASILLAPALQATTIKQCLSILEFVDGFVHLNTTLHPLGKQADCVLEIVSNKLNVSQLKRTLQKVNLPWSRFEKKLVTEVGSEISVVVCLLALFRLRLEQVYVSNEALKRVVKHLVHSWAQAAQLAIEGAMRTTCPDPTVEAKNHPYLPSSRRRGSKALELTLIERFQSKGGGFVSSKGELSLQRLGVVNKDSNLSQRTSSEYVARALQATSEFMNSYVESAKLKVINCCMDAASVGGEHVLSVILRIRGYQLAAPTQLMPVGPDPEECRQAIAAFTEATKCHAQAAEGEKTRLPANSFQWRQYRQATKCLLAAFANSLRHCLPAQWSFKSLLPPNLLEPAGRQGVREKLLDEEAKMFGVADDRKLFFRYSFDSHEACPDFFIHEDFYGLIFSADEGTEDAKDLLRRCTKMFRFSRAPFGSGRFGSEMNDARKKLLESVREGECEELLEMYMHAVARDRGRPVDTFSRHELVERWDSRWHVELMCHAYAWFMQGKNPWDLAGAGSDDSPESTFSHRLNAWNVLLDDSNQNKVRSIIAVFKPFRQFLGQADMEMQRKPTASVAQAVYLATGRTCQKLVSQTISSSVSAECLLHIGLDSADDDESQELLQFHGNLLLSVLASICDLDRYHTAFPWRLVACLDKTSVPSTLKDMAREWQFVTEFVDQLAENDLIRKTLMHTRWQAYRDAMSKAEHFDFDPKRLTSDEAQPFLDTVRCVIGITSEKPNATDSVLSSLSCELYFNDLRDACRRHAKKERQNPSNYHCISMKSVSVRNSGCKSFQIEDHQWQHPIPRKQIQQQVLSATRVSDRTLGNPSHGLTKAKTTGLTKPHILTQRLDLMKCLECCWHECSGNVEQKRAAAMNGMQKLWMSKLVCEQGLIRVKGSDQINLVLRAGPWNVRIVSLVGDKNTPDAFLLTHNTDVMTVTSLDEVEIALAKPTILQCGTLGFQKAGEWMSLVAYTVTEDGILACAAQTLQRLCACLKVKGHGGLTHKLRVELFLRWNECSEDFIQRILDMIPDVVRKRKCEDDATEGDKEEDRLEGQSEDEEMNEIVDFLLGSKTPDDAEGDGQQVEPAVNEKKSTESVAELDGETRKDPAADAASVRADADGTHAPHVPRGRPQGSFPPGVKSYFGSPQGASPFVQVYLPTGFLHLGKKSKCLSFADPQSKDGNKRSTLRSREAALLGVQAFAWDWYSSLTEIQKSSIAEADAAVQERPLKRARL</sequence>
<feature type="compositionally biased region" description="Basic and acidic residues" evidence="1">
    <location>
        <begin position="113"/>
        <end position="130"/>
    </location>
</feature>
<evidence type="ECO:0000256" key="1">
    <source>
        <dbReference type="SAM" id="MobiDB-lite"/>
    </source>
</evidence>
<feature type="region of interest" description="Disordered" evidence="1">
    <location>
        <begin position="1544"/>
        <end position="1651"/>
    </location>
</feature>
<organism evidence="2 3">
    <name type="scientific">Durusdinium trenchii</name>
    <dbReference type="NCBI Taxonomy" id="1381693"/>
    <lineage>
        <taxon>Eukaryota</taxon>
        <taxon>Sar</taxon>
        <taxon>Alveolata</taxon>
        <taxon>Dinophyceae</taxon>
        <taxon>Suessiales</taxon>
        <taxon>Symbiodiniaceae</taxon>
        <taxon>Durusdinium</taxon>
    </lineage>
</organism>
<reference evidence="2 3" key="1">
    <citation type="submission" date="2024-02" db="EMBL/GenBank/DDBJ databases">
        <authorList>
            <person name="Chen Y."/>
            <person name="Shah S."/>
            <person name="Dougan E. K."/>
            <person name="Thang M."/>
            <person name="Chan C."/>
        </authorList>
    </citation>
    <scope>NUCLEOTIDE SEQUENCE [LARGE SCALE GENOMIC DNA]</scope>
</reference>
<dbReference type="Proteomes" id="UP001642484">
    <property type="component" value="Unassembled WGS sequence"/>
</dbReference>
<proteinExistence type="predicted"/>
<dbReference type="EMBL" id="CAXAMN010021607">
    <property type="protein sequence ID" value="CAK9061407.1"/>
    <property type="molecule type" value="Genomic_DNA"/>
</dbReference>
<comment type="caution">
    <text evidence="2">The sequence shown here is derived from an EMBL/GenBank/DDBJ whole genome shotgun (WGS) entry which is preliminary data.</text>
</comment>
<evidence type="ECO:0000313" key="3">
    <source>
        <dbReference type="Proteomes" id="UP001642484"/>
    </source>
</evidence>
<feature type="region of interest" description="Disordered" evidence="1">
    <location>
        <begin position="24"/>
        <end position="154"/>
    </location>
</feature>
<gene>
    <name evidence="2" type="ORF">CCMP2556_LOCUS30186</name>
</gene>
<feature type="region of interest" description="Disordered" evidence="1">
    <location>
        <begin position="261"/>
        <end position="299"/>
    </location>
</feature>
<feature type="compositionally biased region" description="Basic and acidic residues" evidence="1">
    <location>
        <begin position="1545"/>
        <end position="1562"/>
    </location>
</feature>
<keyword evidence="3" id="KW-1185">Reference proteome</keyword>
<name>A0ABP0NC82_9DINO</name>
<feature type="compositionally biased region" description="Basic residues" evidence="1">
    <location>
        <begin position="99"/>
        <end position="112"/>
    </location>
</feature>
<feature type="compositionally biased region" description="Basic residues" evidence="1">
    <location>
        <begin position="49"/>
        <end position="79"/>
    </location>
</feature>
<evidence type="ECO:0000313" key="2">
    <source>
        <dbReference type="EMBL" id="CAK9061407.1"/>
    </source>
</evidence>
<feature type="compositionally biased region" description="Basic and acidic residues" evidence="1">
    <location>
        <begin position="80"/>
        <end position="98"/>
    </location>
</feature>
<feature type="compositionally biased region" description="Basic and acidic residues" evidence="1">
    <location>
        <begin position="275"/>
        <end position="287"/>
    </location>
</feature>
<feature type="compositionally biased region" description="Basic and acidic residues" evidence="1">
    <location>
        <begin position="27"/>
        <end position="36"/>
    </location>
</feature>
<protein>
    <submittedName>
        <fullName evidence="2">Uncharacterized protein</fullName>
    </submittedName>
</protein>